<evidence type="ECO:0000313" key="3">
    <source>
        <dbReference type="Proteomes" id="UP000321832"/>
    </source>
</evidence>
<dbReference type="CDD" id="cd07561">
    <property type="entry name" value="Peptidase_S41_CPP_like"/>
    <property type="match status" value="1"/>
</dbReference>
<comment type="caution">
    <text evidence="2">The sequence shown here is derived from an EMBL/GenBank/DDBJ whole genome shotgun (WGS) entry which is preliminary data.</text>
</comment>
<dbReference type="EMBL" id="VOPW01000001">
    <property type="protein sequence ID" value="TXC65658.1"/>
    <property type="molecule type" value="Genomic_DNA"/>
</dbReference>
<reference evidence="2 3" key="1">
    <citation type="submission" date="2019-08" db="EMBL/GenBank/DDBJ databases">
        <authorList>
            <person name="Khan S.A."/>
            <person name="Jeon C.O."/>
            <person name="Jeong S.E."/>
        </authorList>
    </citation>
    <scope>NUCLEOTIDE SEQUENCE [LARGE SCALE GENOMIC DNA]</scope>
    <source>
        <strain evidence="3">IMCC1728</strain>
    </source>
</reference>
<dbReference type="GO" id="GO:0004175">
    <property type="term" value="F:endopeptidase activity"/>
    <property type="evidence" value="ECO:0007669"/>
    <property type="project" value="TreeGrafter"/>
</dbReference>
<dbReference type="SUPFAM" id="SSF50156">
    <property type="entry name" value="PDZ domain-like"/>
    <property type="match status" value="1"/>
</dbReference>
<dbReference type="SUPFAM" id="SSF52096">
    <property type="entry name" value="ClpP/crotonase"/>
    <property type="match status" value="1"/>
</dbReference>
<gene>
    <name evidence="2" type="ORF">FSC37_05060</name>
</gene>
<dbReference type="PANTHER" id="PTHR32060">
    <property type="entry name" value="TAIL-SPECIFIC PROTEASE"/>
    <property type="match status" value="1"/>
</dbReference>
<dbReference type="InterPro" id="IPR029045">
    <property type="entry name" value="ClpP/crotonase-like_dom_sf"/>
</dbReference>
<evidence type="ECO:0000313" key="2">
    <source>
        <dbReference type="EMBL" id="TXC65658.1"/>
    </source>
</evidence>
<dbReference type="InterPro" id="IPR005151">
    <property type="entry name" value="Tail-specific_protease"/>
</dbReference>
<dbReference type="GO" id="GO:0006508">
    <property type="term" value="P:proteolysis"/>
    <property type="evidence" value="ECO:0007669"/>
    <property type="project" value="InterPro"/>
</dbReference>
<dbReference type="Pfam" id="PF03572">
    <property type="entry name" value="Peptidase_S41"/>
    <property type="match status" value="1"/>
</dbReference>
<organism evidence="2 3">
    <name type="scientific">Piscinibacter aquaticus</name>
    <dbReference type="NCBI Taxonomy" id="392597"/>
    <lineage>
        <taxon>Bacteria</taxon>
        <taxon>Pseudomonadati</taxon>
        <taxon>Pseudomonadota</taxon>
        <taxon>Betaproteobacteria</taxon>
        <taxon>Burkholderiales</taxon>
        <taxon>Sphaerotilaceae</taxon>
        <taxon>Piscinibacter</taxon>
    </lineage>
</organism>
<dbReference type="GO" id="GO:0030288">
    <property type="term" value="C:outer membrane-bounded periplasmic space"/>
    <property type="evidence" value="ECO:0007669"/>
    <property type="project" value="TreeGrafter"/>
</dbReference>
<keyword evidence="3" id="KW-1185">Reference proteome</keyword>
<sequence length="444" mass="47826">MKHAVPSSCLVRHLDRRRRAARGLWRGRRWLVRRQCRLRRGQPEELAAQLHARLVLLDRTVAESGASRLRDARCLLRSAEVHELPGRAERHRSLERLPEHGELQPVLRRGPQHRLWRLRQRPRSPAAAEDPLHRAAVSRRPAGLRRGDVIKAINGVPDTTLITGNFSVLSGAAGQQITLDIERNGTPQRVTLTAADYALTPVSASATLTAGTAKVGYIVLKDFIVQAEPELTSRLNAIKAAGATDRVIDLRYNGGGRISTANHFASEVVGPRGVFTTLQYNSKQQASNRSFTLTASTAAGVFNRIVVLTGPRSCSASELLINGLRPYAQQVSTIGSTSCGKPYGFNPVESCSNTFSIVNFKAVNSLGQGDYEAGITPTCAVADDFSGALGDPTEKLTAAALGYLQTGNCPATAAAPSADRARALAARLQRAGAEPGERRGMTAD</sequence>
<dbReference type="Proteomes" id="UP000321832">
    <property type="component" value="Unassembled WGS sequence"/>
</dbReference>
<dbReference type="AlphaFoldDB" id="A0A5C6U1L4"/>
<feature type="domain" description="Tail specific protease" evidence="1">
    <location>
        <begin position="214"/>
        <end position="379"/>
    </location>
</feature>
<dbReference type="GO" id="GO:0007165">
    <property type="term" value="P:signal transduction"/>
    <property type="evidence" value="ECO:0007669"/>
    <property type="project" value="TreeGrafter"/>
</dbReference>
<protein>
    <recommendedName>
        <fullName evidence="1">Tail specific protease domain-containing protein</fullName>
    </recommendedName>
</protein>
<dbReference type="InterPro" id="IPR036034">
    <property type="entry name" value="PDZ_sf"/>
</dbReference>
<proteinExistence type="predicted"/>
<accession>A0A5C6U1L4</accession>
<name>A0A5C6U1L4_9BURK</name>
<dbReference type="PANTHER" id="PTHR32060:SF30">
    <property type="entry name" value="CARBOXY-TERMINAL PROCESSING PROTEASE CTPA"/>
    <property type="match status" value="1"/>
</dbReference>
<dbReference type="GO" id="GO:0008236">
    <property type="term" value="F:serine-type peptidase activity"/>
    <property type="evidence" value="ECO:0007669"/>
    <property type="project" value="InterPro"/>
</dbReference>
<dbReference type="Gene3D" id="3.90.226.10">
    <property type="entry name" value="2-enoyl-CoA Hydratase, Chain A, domain 1"/>
    <property type="match status" value="1"/>
</dbReference>
<dbReference type="Gene3D" id="2.30.42.10">
    <property type="match status" value="1"/>
</dbReference>
<evidence type="ECO:0000259" key="1">
    <source>
        <dbReference type="Pfam" id="PF03572"/>
    </source>
</evidence>